<organism evidence="6 7">
    <name type="scientific">Xylona heveae (strain CBS 132557 / TC161)</name>
    <dbReference type="NCBI Taxonomy" id="1328760"/>
    <lineage>
        <taxon>Eukaryota</taxon>
        <taxon>Fungi</taxon>
        <taxon>Dikarya</taxon>
        <taxon>Ascomycota</taxon>
        <taxon>Pezizomycotina</taxon>
        <taxon>Xylonomycetes</taxon>
        <taxon>Xylonales</taxon>
        <taxon>Xylonaceae</taxon>
        <taxon>Xylona</taxon>
    </lineage>
</organism>
<feature type="active site" description="Charge relay system" evidence="3">
    <location>
        <position position="196"/>
    </location>
</feature>
<dbReference type="Pfam" id="PF01425">
    <property type="entry name" value="Amidase"/>
    <property type="match status" value="1"/>
</dbReference>
<evidence type="ECO:0000259" key="5">
    <source>
        <dbReference type="Pfam" id="PF01425"/>
    </source>
</evidence>
<dbReference type="InParanoid" id="A0A165J761"/>
<dbReference type="GeneID" id="28900995"/>
<name>A0A165J761_XYLHT</name>
<dbReference type="OrthoDB" id="6428749at2759"/>
<dbReference type="STRING" id="1328760.A0A165J761"/>
<dbReference type="AlphaFoldDB" id="A0A165J761"/>
<protein>
    <submittedName>
        <fullName evidence="6">Amidase</fullName>
    </submittedName>
</protein>
<evidence type="ECO:0000313" key="6">
    <source>
        <dbReference type="EMBL" id="KZF25831.1"/>
    </source>
</evidence>
<accession>A0A165J761</accession>
<feature type="binding site" evidence="4">
    <location>
        <position position="170"/>
    </location>
    <ligand>
        <name>substrate</name>
    </ligand>
</feature>
<proteinExistence type="inferred from homology"/>
<dbReference type="PANTHER" id="PTHR46072">
    <property type="entry name" value="AMIDASE-RELATED-RELATED"/>
    <property type="match status" value="1"/>
</dbReference>
<feature type="binding site" evidence="4">
    <location>
        <begin position="217"/>
        <end position="220"/>
    </location>
    <ligand>
        <name>substrate</name>
    </ligand>
</feature>
<dbReference type="PIRSF" id="PIRSF001221">
    <property type="entry name" value="Amidase_fungi"/>
    <property type="match status" value="1"/>
</dbReference>
<evidence type="ECO:0000313" key="7">
    <source>
        <dbReference type="Proteomes" id="UP000076632"/>
    </source>
</evidence>
<dbReference type="FunCoup" id="A0A165J761">
    <property type="interactions" value="49"/>
</dbReference>
<dbReference type="Proteomes" id="UP000076632">
    <property type="component" value="Unassembled WGS sequence"/>
</dbReference>
<feature type="binding site" evidence="4">
    <location>
        <position position="196"/>
    </location>
    <ligand>
        <name>substrate</name>
    </ligand>
</feature>
<evidence type="ECO:0000256" key="1">
    <source>
        <dbReference type="ARBA" id="ARBA00009199"/>
    </source>
</evidence>
<dbReference type="RefSeq" id="XP_018191386.1">
    <property type="nucleotide sequence ID" value="XM_018335858.1"/>
</dbReference>
<dbReference type="EMBL" id="KV407455">
    <property type="protein sequence ID" value="KZF25831.1"/>
    <property type="molecule type" value="Genomic_DNA"/>
</dbReference>
<keyword evidence="2" id="KW-0378">Hydrolase</keyword>
<dbReference type="InterPro" id="IPR023631">
    <property type="entry name" value="Amidase_dom"/>
</dbReference>
<gene>
    <name evidence="6" type="ORF">L228DRAFT_281035</name>
</gene>
<dbReference type="PANTHER" id="PTHR46072:SF2">
    <property type="entry name" value="AMIDASE (EUROFUNG)"/>
    <property type="match status" value="1"/>
</dbReference>
<evidence type="ECO:0000256" key="3">
    <source>
        <dbReference type="PIRSR" id="PIRSR001221-1"/>
    </source>
</evidence>
<evidence type="ECO:0000256" key="4">
    <source>
        <dbReference type="PIRSR" id="PIRSR001221-2"/>
    </source>
</evidence>
<keyword evidence="7" id="KW-1185">Reference proteome</keyword>
<feature type="active site" description="Acyl-ester intermediate" evidence="3">
    <location>
        <position position="220"/>
    </location>
</feature>
<dbReference type="SUPFAM" id="SSF75304">
    <property type="entry name" value="Amidase signature (AS) enzymes"/>
    <property type="match status" value="1"/>
</dbReference>
<dbReference type="GO" id="GO:0016787">
    <property type="term" value="F:hydrolase activity"/>
    <property type="evidence" value="ECO:0007669"/>
    <property type="project" value="UniProtKB-KW"/>
</dbReference>
<evidence type="ECO:0000256" key="2">
    <source>
        <dbReference type="ARBA" id="ARBA00022801"/>
    </source>
</evidence>
<dbReference type="OMA" id="MDQYYTA"/>
<sequence length="542" mass="59636">MSPSVTATPWQEVVLRKRHLRDTAIAPFLSNDNSSVEAESLRILEIDDLQNLQKEYHTGTYSAEAVIKAYITQAALSHSKTNCLTEVNFENALRAARELDELRGANGNLVGPLHGVPMTLKDQFNVEGFDSTLGYVGRAFHPATEDCVLVSILKRLGAVILAKTNLPQSIMWCETENPLWGLTTSPRAETFTPGGSTGGEGALLAMRGTLVGWGTDIGGSIRIPSHINGLYGLKPSSGRLPYHGVPVSTDGQEHVPSVIGPMSRSLSSLTLTMKAVIDAQPWQLDPKCCPLPWREDLFREVQTRPLVIRVMVDDGVVRPHPPIQRALEGMVDLLKKAGHEIVEWKPEGHAECVAVADAYYASDGGEDVRRDVAVAGEPYIPHVEKLFSKGEGISVYEYWQLNKRKIAAQKAYLDRWNSTKSPISGRVMDVILCPPMPHAAVPHRACRWVGYTKVFNVLDYPAFVFPCSSISATRDQACGAVAHQPRNSIDEWNWNLYDPVAMDGHPIGLQIVARRLEEEKVLGVTAMMEQLVKAATNEPVEN</sequence>
<feature type="active site" description="Charge relay system" evidence="3">
    <location>
        <position position="121"/>
    </location>
</feature>
<comment type="similarity">
    <text evidence="1">Belongs to the amidase family.</text>
</comment>
<feature type="domain" description="Amidase" evidence="5">
    <location>
        <begin position="66"/>
        <end position="522"/>
    </location>
</feature>
<dbReference type="InterPro" id="IPR036928">
    <property type="entry name" value="AS_sf"/>
</dbReference>
<reference evidence="6 7" key="1">
    <citation type="journal article" date="2016" name="Fungal Biol.">
        <title>The genome of Xylona heveae provides a window into fungal endophytism.</title>
        <authorList>
            <person name="Gazis R."/>
            <person name="Kuo A."/>
            <person name="Riley R."/>
            <person name="LaButti K."/>
            <person name="Lipzen A."/>
            <person name="Lin J."/>
            <person name="Amirebrahimi M."/>
            <person name="Hesse C.N."/>
            <person name="Spatafora J.W."/>
            <person name="Henrissat B."/>
            <person name="Hainaut M."/>
            <person name="Grigoriev I.V."/>
            <person name="Hibbett D.S."/>
        </authorList>
    </citation>
    <scope>NUCLEOTIDE SEQUENCE [LARGE SCALE GENOMIC DNA]</scope>
    <source>
        <strain evidence="6 7">TC161</strain>
    </source>
</reference>
<dbReference type="Gene3D" id="3.90.1300.10">
    <property type="entry name" value="Amidase signature (AS) domain"/>
    <property type="match status" value="1"/>
</dbReference>